<keyword evidence="1" id="KW-0175">Coiled coil</keyword>
<dbReference type="EMBL" id="SSMQ01000035">
    <property type="protein sequence ID" value="TKD02217.1"/>
    <property type="molecule type" value="Genomic_DNA"/>
</dbReference>
<dbReference type="RefSeq" id="WP_136932341.1">
    <property type="nucleotide sequence ID" value="NZ_SSMQ01000035.1"/>
</dbReference>
<sequence>MAGIITLVVRTGIFTLYEEFFHTRGRLLSHPLTASLVPELDAFRPKLDASLTEELALIGERFAANAAVEFVDDDLDRLTDAIAALTLIESKNDRGALPYAHYFGSQRPSELKRPILGGQLDTMRHWPPSLQTASSQQLQTIGAALADLVERADQKTTTQAAVSQKIADFRTLGSRKQLVDEFNALRKSLHGKLGEIQHKTPELGTGWADSFFRPGSSAERLTVKELDRRIAAAEVELLAMKKQRDEKVAQEEAVARARADAEKTQKKAELQAAKKAAAELAARVAELEEAVGESQ</sequence>
<evidence type="ECO:0000313" key="3">
    <source>
        <dbReference type="Proteomes" id="UP000309215"/>
    </source>
</evidence>
<dbReference type="AlphaFoldDB" id="A0A4U1J4R1"/>
<comment type="caution">
    <text evidence="2">The sequence shown here is derived from an EMBL/GenBank/DDBJ whole genome shotgun (WGS) entry which is preliminary data.</text>
</comment>
<dbReference type="OrthoDB" id="5507995at2"/>
<proteinExistence type="predicted"/>
<evidence type="ECO:0000256" key="1">
    <source>
        <dbReference type="SAM" id="Coils"/>
    </source>
</evidence>
<protein>
    <submittedName>
        <fullName evidence="2">Uncharacterized protein</fullName>
    </submittedName>
</protein>
<keyword evidence="3" id="KW-1185">Reference proteome</keyword>
<reference evidence="2 3" key="1">
    <citation type="submission" date="2019-04" db="EMBL/GenBank/DDBJ databases">
        <authorList>
            <person name="Li Y."/>
            <person name="Wang J."/>
        </authorList>
    </citation>
    <scope>NUCLEOTIDE SEQUENCE [LARGE SCALE GENOMIC DNA]</scope>
    <source>
        <strain evidence="2 3">DSM 14668</strain>
    </source>
</reference>
<organism evidence="2 3">
    <name type="scientific">Polyangium fumosum</name>
    <dbReference type="NCBI Taxonomy" id="889272"/>
    <lineage>
        <taxon>Bacteria</taxon>
        <taxon>Pseudomonadati</taxon>
        <taxon>Myxococcota</taxon>
        <taxon>Polyangia</taxon>
        <taxon>Polyangiales</taxon>
        <taxon>Polyangiaceae</taxon>
        <taxon>Polyangium</taxon>
    </lineage>
</organism>
<accession>A0A4U1J4R1</accession>
<name>A0A4U1J4R1_9BACT</name>
<gene>
    <name evidence="2" type="ORF">E8A74_29015</name>
</gene>
<dbReference type="Proteomes" id="UP000309215">
    <property type="component" value="Unassembled WGS sequence"/>
</dbReference>
<feature type="coiled-coil region" evidence="1">
    <location>
        <begin position="223"/>
        <end position="290"/>
    </location>
</feature>
<evidence type="ECO:0000313" key="2">
    <source>
        <dbReference type="EMBL" id="TKD02217.1"/>
    </source>
</evidence>